<evidence type="ECO:0000313" key="8">
    <source>
        <dbReference type="EMBL" id="KAL2102023.1"/>
    </source>
</evidence>
<comment type="caution">
    <text evidence="8">The sequence shown here is derived from an EMBL/GenBank/DDBJ whole genome shotgun (WGS) entry which is preliminary data.</text>
</comment>
<dbReference type="InterPro" id="IPR038900">
    <property type="entry name" value="TMC"/>
</dbReference>
<keyword evidence="5 6" id="KW-0472">Membrane</keyword>
<feature type="transmembrane region" description="Helical" evidence="6">
    <location>
        <begin position="186"/>
        <end position="202"/>
    </location>
</feature>
<dbReference type="PANTHER" id="PTHR23302">
    <property type="entry name" value="TRANSMEMBRANE CHANNEL-RELATED"/>
    <property type="match status" value="1"/>
</dbReference>
<comment type="caution">
    <text evidence="6">Lacks conserved residue(s) required for the propagation of feature annotation.</text>
</comment>
<dbReference type="GO" id="GO:0016020">
    <property type="term" value="C:membrane"/>
    <property type="evidence" value="ECO:0007669"/>
    <property type="project" value="UniProtKB-SubCell"/>
</dbReference>
<dbReference type="Pfam" id="PF07810">
    <property type="entry name" value="TMC"/>
    <property type="match status" value="1"/>
</dbReference>
<keyword evidence="4 6" id="KW-1133">Transmembrane helix</keyword>
<proteinExistence type="inferred from homology"/>
<dbReference type="InterPro" id="IPR012496">
    <property type="entry name" value="TMC_dom"/>
</dbReference>
<feature type="transmembrane region" description="Helical" evidence="6">
    <location>
        <begin position="66"/>
        <end position="91"/>
    </location>
</feature>
<feature type="transmembrane region" description="Helical" evidence="6">
    <location>
        <begin position="112"/>
        <end position="137"/>
    </location>
</feature>
<dbReference type="AlphaFoldDB" id="A0ABD1KSB3"/>
<evidence type="ECO:0000256" key="4">
    <source>
        <dbReference type="ARBA" id="ARBA00022989"/>
    </source>
</evidence>
<evidence type="ECO:0000256" key="5">
    <source>
        <dbReference type="ARBA" id="ARBA00023136"/>
    </source>
</evidence>
<dbReference type="PANTHER" id="PTHR23302:SF4">
    <property type="entry name" value="TRANSMEMBRANE CHANNEL-LIKE PROTEIN 6"/>
    <property type="match status" value="1"/>
</dbReference>
<accession>A0ABD1KSB3</accession>
<name>A0ABD1KSB3_9TELE</name>
<keyword evidence="3 6" id="KW-0812">Transmembrane</keyword>
<evidence type="ECO:0000256" key="2">
    <source>
        <dbReference type="ARBA" id="ARBA00006510"/>
    </source>
</evidence>
<evidence type="ECO:0000256" key="3">
    <source>
        <dbReference type="ARBA" id="ARBA00022692"/>
    </source>
</evidence>
<comment type="subcellular location">
    <subcellularLocation>
        <location evidence="1 6">Membrane</location>
        <topology evidence="1 6">Multi-pass membrane protein</topology>
    </subcellularLocation>
</comment>
<evidence type="ECO:0000256" key="1">
    <source>
        <dbReference type="ARBA" id="ARBA00004141"/>
    </source>
</evidence>
<sequence length="243" mass="27731">MRGFWRSKPYFLLEGAFRHQKKSKEESGALGVEEAVMSVMGLKSREKKPVFDIAGNVLDLIYGQTLAWAGVLFSPLLPAVQLLKLLLVFYIKKASLLRNCRPSHRLWRANQMSTVFTAVLCFPAFTGAAACVAYIMWKMKPSPTCGPFRSLPTMFALEKEWEDLAKAPQSLSWLSVVYTYLLKKPIFLYVIATFLALVIYIHKQRNDGQLELISLLEKQIKYEGEDKNFLISKLKALNQEQQD</sequence>
<comment type="similarity">
    <text evidence="2 6">Belongs to the TMC family.</text>
</comment>
<evidence type="ECO:0000313" key="9">
    <source>
        <dbReference type="Proteomes" id="UP001591681"/>
    </source>
</evidence>
<evidence type="ECO:0000256" key="6">
    <source>
        <dbReference type="RuleBase" id="RU310713"/>
    </source>
</evidence>
<dbReference type="EMBL" id="JBHFQA010000003">
    <property type="protein sequence ID" value="KAL2102023.1"/>
    <property type="molecule type" value="Genomic_DNA"/>
</dbReference>
<dbReference type="Proteomes" id="UP001591681">
    <property type="component" value="Unassembled WGS sequence"/>
</dbReference>
<protein>
    <recommendedName>
        <fullName evidence="6">Transmembrane channel-like protein</fullName>
    </recommendedName>
</protein>
<organism evidence="8 9">
    <name type="scientific">Coilia grayii</name>
    <name type="common">Gray's grenadier anchovy</name>
    <dbReference type="NCBI Taxonomy" id="363190"/>
    <lineage>
        <taxon>Eukaryota</taxon>
        <taxon>Metazoa</taxon>
        <taxon>Chordata</taxon>
        <taxon>Craniata</taxon>
        <taxon>Vertebrata</taxon>
        <taxon>Euteleostomi</taxon>
        <taxon>Actinopterygii</taxon>
        <taxon>Neopterygii</taxon>
        <taxon>Teleostei</taxon>
        <taxon>Clupei</taxon>
        <taxon>Clupeiformes</taxon>
        <taxon>Clupeoidei</taxon>
        <taxon>Engraulidae</taxon>
        <taxon>Coilinae</taxon>
        <taxon>Coilia</taxon>
    </lineage>
</organism>
<reference evidence="8 9" key="1">
    <citation type="submission" date="2024-09" db="EMBL/GenBank/DDBJ databases">
        <title>A chromosome-level genome assembly of Gray's grenadier anchovy, Coilia grayii.</title>
        <authorList>
            <person name="Fu Z."/>
        </authorList>
    </citation>
    <scope>NUCLEOTIDE SEQUENCE [LARGE SCALE GENOMIC DNA]</scope>
    <source>
        <strain evidence="8">G4</strain>
        <tissue evidence="8">Muscle</tissue>
    </source>
</reference>
<keyword evidence="9" id="KW-1185">Reference proteome</keyword>
<gene>
    <name evidence="8" type="ORF">ACEWY4_003784</name>
</gene>
<feature type="domain" description="TMC" evidence="7">
    <location>
        <begin position="42"/>
        <end position="109"/>
    </location>
</feature>
<evidence type="ECO:0000259" key="7">
    <source>
        <dbReference type="Pfam" id="PF07810"/>
    </source>
</evidence>